<organism evidence="4 5">
    <name type="scientific">Candidatus Saganbacteria bacterium</name>
    <dbReference type="NCBI Taxonomy" id="2575572"/>
    <lineage>
        <taxon>Bacteria</taxon>
        <taxon>Bacillati</taxon>
        <taxon>Saganbacteria</taxon>
    </lineage>
</organism>
<keyword evidence="2 4" id="KW-0418">Kinase</keyword>
<keyword evidence="1" id="KW-0808">Transferase</keyword>
<dbReference type="InterPro" id="IPR011611">
    <property type="entry name" value="PfkB_dom"/>
</dbReference>
<feature type="domain" description="Carbohydrate kinase PfkB" evidence="3">
    <location>
        <begin position="25"/>
        <end position="272"/>
    </location>
</feature>
<accession>A0A9D6YV97</accession>
<dbReference type="Gene3D" id="3.40.1190.20">
    <property type="match status" value="1"/>
</dbReference>
<dbReference type="Proteomes" id="UP000808761">
    <property type="component" value="Unassembled WGS sequence"/>
</dbReference>
<dbReference type="PANTHER" id="PTHR10584:SF166">
    <property type="entry name" value="RIBOKINASE"/>
    <property type="match status" value="1"/>
</dbReference>
<dbReference type="InterPro" id="IPR002173">
    <property type="entry name" value="Carboh/pur_kinase_PfkB_CS"/>
</dbReference>
<evidence type="ECO:0000313" key="4">
    <source>
        <dbReference type="EMBL" id="MBI5078814.1"/>
    </source>
</evidence>
<name>A0A9D6YV97_UNCSA</name>
<protein>
    <submittedName>
        <fullName evidence="4">Sugar kinase</fullName>
    </submittedName>
</protein>
<dbReference type="GO" id="GO:0016301">
    <property type="term" value="F:kinase activity"/>
    <property type="evidence" value="ECO:0007669"/>
    <property type="project" value="UniProtKB-KW"/>
</dbReference>
<dbReference type="SUPFAM" id="SSF53613">
    <property type="entry name" value="Ribokinase-like"/>
    <property type="match status" value="1"/>
</dbReference>
<dbReference type="PROSITE" id="PS00584">
    <property type="entry name" value="PFKB_KINASES_2"/>
    <property type="match status" value="1"/>
</dbReference>
<evidence type="ECO:0000256" key="1">
    <source>
        <dbReference type="ARBA" id="ARBA00022679"/>
    </source>
</evidence>
<reference evidence="4" key="1">
    <citation type="submission" date="2020-07" db="EMBL/GenBank/DDBJ databases">
        <title>Huge and variable diversity of episymbiotic CPR bacteria and DPANN archaea in groundwater ecosystems.</title>
        <authorList>
            <person name="He C.Y."/>
            <person name="Keren R."/>
            <person name="Whittaker M."/>
            <person name="Farag I.F."/>
            <person name="Doudna J."/>
            <person name="Cate J.H.D."/>
            <person name="Banfield J.F."/>
        </authorList>
    </citation>
    <scope>NUCLEOTIDE SEQUENCE</scope>
    <source>
        <strain evidence="4">NC_groundwater_1860_Pr3_B-0.1um_51_7</strain>
    </source>
</reference>
<comment type="caution">
    <text evidence="4">The sequence shown here is derived from an EMBL/GenBank/DDBJ whole genome shotgun (WGS) entry which is preliminary data.</text>
</comment>
<evidence type="ECO:0000259" key="3">
    <source>
        <dbReference type="Pfam" id="PF00294"/>
    </source>
</evidence>
<proteinExistence type="predicted"/>
<dbReference type="Pfam" id="PF00294">
    <property type="entry name" value="PfkB"/>
    <property type="match status" value="1"/>
</dbReference>
<dbReference type="GO" id="GO:0005829">
    <property type="term" value="C:cytosol"/>
    <property type="evidence" value="ECO:0007669"/>
    <property type="project" value="TreeGrafter"/>
</dbReference>
<sequence>MSVLIVGSIALDTVKTPFGEKKEILGGSAVHAAVSSSFFTATTLIGPVGSDFPPENLEFLKSRDIDLSALHRISGPTFRWSGYYEYDMNQAHTLETKLNILAKFDPEIPEALRDTPYVFLANLDPDLQLKVIGQMKKPKLLAADTMNFWIENKRAALHEVIKKVDFMLMNDAEIRQFMETPNLPLAARRLIKLGCRGVIVKKGEHGALLFTGDSHFSAPSYPQDMLRDPTGAGDSFAGGFMGYLAKTDNLAEANLRKAIVIGSVMASFNVEDFSLDRLRRLKHKEIVRRFEEFRGFSEFEALSLAHWA</sequence>
<dbReference type="EMBL" id="JACRKR010000109">
    <property type="protein sequence ID" value="MBI5078814.1"/>
    <property type="molecule type" value="Genomic_DNA"/>
</dbReference>
<dbReference type="AlphaFoldDB" id="A0A9D6YV97"/>
<dbReference type="InterPro" id="IPR029056">
    <property type="entry name" value="Ribokinase-like"/>
</dbReference>
<evidence type="ECO:0000313" key="5">
    <source>
        <dbReference type="Proteomes" id="UP000808761"/>
    </source>
</evidence>
<evidence type="ECO:0000256" key="2">
    <source>
        <dbReference type="ARBA" id="ARBA00022777"/>
    </source>
</evidence>
<gene>
    <name evidence="4" type="ORF">HZB08_02205</name>
</gene>
<dbReference type="PANTHER" id="PTHR10584">
    <property type="entry name" value="SUGAR KINASE"/>
    <property type="match status" value="1"/>
</dbReference>